<evidence type="ECO:0000313" key="2">
    <source>
        <dbReference type="EMBL" id="WOB49429.1"/>
    </source>
</evidence>
<protein>
    <submittedName>
        <fullName evidence="2">Uncharacterized protein</fullName>
    </submittedName>
</protein>
<accession>A0AAU0BB56</accession>
<sequence length="43" mass="4680">MISKDAADLIALIVFGCVIAAVVLALIHNRRFLKRDASRNKGV</sequence>
<keyword evidence="1" id="KW-1133">Transmembrane helix</keyword>
<proteinExistence type="predicted"/>
<dbReference type="RefSeq" id="WP_316695399.1">
    <property type="nucleotide sequence ID" value="NZ_CP103836.1"/>
</dbReference>
<name>A0AAU0BB56_9XANT</name>
<feature type="transmembrane region" description="Helical" evidence="1">
    <location>
        <begin position="6"/>
        <end position="27"/>
    </location>
</feature>
<keyword evidence="1" id="KW-0472">Membrane</keyword>
<keyword evidence="3" id="KW-1185">Reference proteome</keyword>
<organism evidence="2 3">
    <name type="scientific">Xanthomonas hydrangeae</name>
    <dbReference type="NCBI Taxonomy" id="2775159"/>
    <lineage>
        <taxon>Bacteria</taxon>
        <taxon>Pseudomonadati</taxon>
        <taxon>Pseudomonadota</taxon>
        <taxon>Gammaproteobacteria</taxon>
        <taxon>Lysobacterales</taxon>
        <taxon>Lysobacteraceae</taxon>
        <taxon>Xanthomonas</taxon>
    </lineage>
</organism>
<keyword evidence="1" id="KW-0812">Transmembrane</keyword>
<dbReference type="AlphaFoldDB" id="A0AAU0BB56"/>
<gene>
    <name evidence="2" type="ORF">NYR97_19875</name>
</gene>
<reference evidence="2 3" key="1">
    <citation type="submission" date="2022-08" db="EMBL/GenBank/DDBJ databases">
        <title>Whole genome sequencing-based tracing of a 2022 introduction and outbreak of Xanthomonas hortorum pv. pelargonii.</title>
        <authorList>
            <person name="Iruegas-Bocardo F."/>
            <person name="Weisberg A.K."/>
            <person name="Riutta E.R."/>
            <person name="Kilday K."/>
            <person name="Bonkowski J.C."/>
            <person name="Creswell T."/>
            <person name="Daughtrey M.L."/>
            <person name="Rane K."/>
            <person name="Grunwald N.J."/>
            <person name="Chang J.H."/>
            <person name="Putnam M.L."/>
        </authorList>
    </citation>
    <scope>NUCLEOTIDE SEQUENCE [LARGE SCALE GENOMIC DNA]</scope>
    <source>
        <strain evidence="2 3">22-323</strain>
    </source>
</reference>
<dbReference type="Proteomes" id="UP001302716">
    <property type="component" value="Chromosome"/>
</dbReference>
<evidence type="ECO:0000313" key="3">
    <source>
        <dbReference type="Proteomes" id="UP001302716"/>
    </source>
</evidence>
<evidence type="ECO:0000256" key="1">
    <source>
        <dbReference type="SAM" id="Phobius"/>
    </source>
</evidence>
<dbReference type="EMBL" id="CP103836">
    <property type="protein sequence ID" value="WOB49429.1"/>
    <property type="molecule type" value="Genomic_DNA"/>
</dbReference>